<dbReference type="OrthoDB" id="64767at2759"/>
<dbReference type="FunFam" id="3.40.50.300:FF:000354">
    <property type="entry name" value="ATP-dependent RNA helicase SKI2"/>
    <property type="match status" value="1"/>
</dbReference>
<evidence type="ECO:0000256" key="5">
    <source>
        <dbReference type="ARBA" id="ARBA00022553"/>
    </source>
</evidence>
<keyword evidence="7" id="KW-0378">Hydrolase</keyword>
<sequence>MATTFTESSIEELYKSLREITNDQNDEIELFQDRITTLPDTIGKASREEQIKNSDSMIKAKFLTPSNKLSWGLLDLVQNVPDLNFLGNDDHDSDNARPGYDYKGFLNVPDPIIRTSYYFKRTGINGKITSAKEEVSLKEIANSNASNSLSITRSFNHHGNTIRGSTSQLPFTPGGIAMESMNISALNDVSSMATATKLLHKDENGLFDIPAGFERGIIPQSGLKTAVDSEQDMDDLRNLNEIDNELDVQKEIENERLKEEEQIQDNSSTLILNDTAARVSTTDDEKDLMMEIDELLPVGINFGRSARANKDIYKKKEWAHVVDLNHRIYNFSELVPNPARTWPFELDTFQKQAVYHLEQGDSVFVAAHTSAGKTVVAEYAIAMSKRNMTKTIYTSPIKALSNQKFRDFKETFEDVDIGLITGDVQINPEANCLIMTTEILRSMLYRGADLIRDVEFVIFDEVHYVNDQDRGVVWEEVIIMLPQHVKFILLSATVPNTYEFANWIGRTKQKNIYVISTPKRPVPLEINIWASKQLIPVISPQREFLDSNFKKHKELLSGSTSSMKAADNPKKQAANSKRSGQNGGGRGGSTNSRGGGQRGGNRGGNRGGLRGSRGAGAVGSNKRQFFQKSAPNKKTWPDLVNFLKAKDLLPMVVFVFSKKRCEEYADWLEGINFCNAKEKSQVHMFIENSITRLKKEDRELPQIMKIRNLLERGIAVHHGGLLPIVKELIEILFSKGFIKVLFATETFAMGLNLPTRTVVFSEIRKHDGTGLRDLTPGEFTQMAGRAGRRGLDKTGTVIVMSYTEPLQPASFKEVTLGIPTKLESQFRLTYNMILNLLRIEALKVEEMIKYSFSENTKQTLKPEHEKKIKELQEKLTTIKEIPCEKCDQDIDKLLEASVKYRECTSKMMSELSKTDAIFRVLRVGRLILFRDANDNLKLGFIFRNNVKDSSSVVMTISNPNTLSNGKPNHLPYLSDESKFTTTNFKKFEGITYFMENVDFSSIELISLYTLRAHFTDIMKNEPEAVEKFNEEVQLVLRVSRKLKDTVSEKRGSLKAHQNALERQNIKEEIMKLKSITCPKLAEHFVPKFEQYKVNEEIKDLFHLMSDQNLNLLPDYEHKLDVLKSAGFIDQNKNVLLKGRVACEINSGYELVLTELILDNFLGDFEPEEIVALLSVFVYEGRTREEESPVVTPRLAKGKKRIQEIYAEMLSVYEKHQIPLTQEEAEFLDKKRFALMNVVYEWARGLSFKEIMDISPEAEGTVVRVITRLDEICREVKTASIIIGNSTLHMKMGRAQELIKRDIVFAASLYL</sequence>
<dbReference type="SMART" id="SM01142">
    <property type="entry name" value="DSHCT"/>
    <property type="match status" value="1"/>
</dbReference>
<dbReference type="GO" id="GO:0005524">
    <property type="term" value="F:ATP binding"/>
    <property type="evidence" value="ECO:0007669"/>
    <property type="project" value="UniProtKB-KW"/>
</dbReference>
<dbReference type="GO" id="GO:0016787">
    <property type="term" value="F:hydrolase activity"/>
    <property type="evidence" value="ECO:0007669"/>
    <property type="project" value="UniProtKB-KW"/>
</dbReference>
<evidence type="ECO:0000256" key="10">
    <source>
        <dbReference type="ARBA" id="ARBA00022884"/>
    </source>
</evidence>
<gene>
    <name evidence="14" type="primary">NDAI0J02330</name>
    <name evidence="14" type="ordered locus">NDAI_0J02330</name>
</gene>
<dbReference type="InterPro" id="IPR027417">
    <property type="entry name" value="P-loop_NTPase"/>
</dbReference>
<keyword evidence="5" id="KW-0597">Phosphoprotein</keyword>
<dbReference type="SUPFAM" id="SSF52540">
    <property type="entry name" value="P-loop containing nucleoside triphosphate hydrolases"/>
    <property type="match status" value="1"/>
</dbReference>
<dbReference type="PROSITE" id="PS51194">
    <property type="entry name" value="HELICASE_CTER"/>
    <property type="match status" value="1"/>
</dbReference>
<evidence type="ECO:0000256" key="8">
    <source>
        <dbReference type="ARBA" id="ARBA00022806"/>
    </source>
</evidence>
<dbReference type="PIRSF" id="PIRSF005198">
    <property type="entry name" value="Antiviral_helicase_SKI2"/>
    <property type="match status" value="1"/>
</dbReference>
<evidence type="ECO:0000256" key="6">
    <source>
        <dbReference type="ARBA" id="ARBA00022741"/>
    </source>
</evidence>
<dbReference type="GeneID" id="11494463"/>
<name>G0WH47_NAUDC</name>
<dbReference type="FunFam" id="3.40.50.300:FF:000987">
    <property type="entry name" value="DEAD/DEAH box RNA helicase"/>
    <property type="match status" value="1"/>
</dbReference>
<feature type="region of interest" description="Disordered" evidence="11">
    <location>
        <begin position="557"/>
        <end position="630"/>
    </location>
</feature>
<dbReference type="eggNOG" id="KOG0947">
    <property type="taxonomic scope" value="Eukaryota"/>
</dbReference>
<keyword evidence="8" id="KW-0347">Helicase</keyword>
<keyword evidence="9" id="KW-0067">ATP-binding</keyword>
<dbReference type="GO" id="GO:0070481">
    <property type="term" value="P:nuclear-transcribed mRNA catabolic process, non-stop decay"/>
    <property type="evidence" value="ECO:0007669"/>
    <property type="project" value="EnsemblFungi"/>
</dbReference>
<keyword evidence="15" id="KW-1185">Reference proteome</keyword>
<feature type="compositionally biased region" description="Gly residues" evidence="11">
    <location>
        <begin position="581"/>
        <end position="617"/>
    </location>
</feature>
<dbReference type="SMART" id="SM00487">
    <property type="entry name" value="DEXDc"/>
    <property type="match status" value="1"/>
</dbReference>
<feature type="domain" description="Helicase ATP-binding" evidence="12">
    <location>
        <begin position="354"/>
        <end position="512"/>
    </location>
</feature>
<dbReference type="Pfam" id="PF21409">
    <property type="entry name" value="Ski2_beta-barrel"/>
    <property type="match status" value="1"/>
</dbReference>
<dbReference type="KEGG" id="ndi:NDAI_0J02330"/>
<dbReference type="STRING" id="1071378.G0WH47"/>
<evidence type="ECO:0000259" key="13">
    <source>
        <dbReference type="PROSITE" id="PS51194"/>
    </source>
</evidence>
<proteinExistence type="inferred from homology"/>
<dbReference type="InterPro" id="IPR048727">
    <property type="entry name" value="Ski2_beta-barrel"/>
</dbReference>
<dbReference type="Gene3D" id="1.10.3380.30">
    <property type="match status" value="2"/>
</dbReference>
<dbReference type="Pfam" id="PF21408">
    <property type="entry name" value="MTR4-like_stalk"/>
    <property type="match status" value="1"/>
</dbReference>
<dbReference type="Gene3D" id="3.40.50.300">
    <property type="entry name" value="P-loop containing nucleotide triphosphate hydrolases"/>
    <property type="match status" value="2"/>
</dbReference>
<dbReference type="RefSeq" id="XP_003672368.1">
    <property type="nucleotide sequence ID" value="XM_003672320.1"/>
</dbReference>
<accession>G0WH47</accession>
<dbReference type="SMART" id="SM00490">
    <property type="entry name" value="HELICc"/>
    <property type="match status" value="1"/>
</dbReference>
<dbReference type="InterPro" id="IPR011545">
    <property type="entry name" value="DEAD/DEAH_box_helicase_dom"/>
</dbReference>
<dbReference type="InterPro" id="IPR050699">
    <property type="entry name" value="RNA-DNA_Helicase"/>
</dbReference>
<dbReference type="GO" id="GO:0003724">
    <property type="term" value="F:RNA helicase activity"/>
    <property type="evidence" value="ECO:0007669"/>
    <property type="project" value="UniProtKB-EC"/>
</dbReference>
<keyword evidence="4" id="KW-0963">Cytoplasm</keyword>
<keyword evidence="6" id="KW-0547">Nucleotide-binding</keyword>
<dbReference type="PANTHER" id="PTHR12131:SF1">
    <property type="entry name" value="ATP-DEPENDENT RNA HELICASE SUPV3L1, MITOCHONDRIAL-RELATED"/>
    <property type="match status" value="1"/>
</dbReference>
<keyword evidence="10" id="KW-0694">RNA-binding</keyword>
<evidence type="ECO:0000313" key="15">
    <source>
        <dbReference type="Proteomes" id="UP000000689"/>
    </source>
</evidence>
<evidence type="ECO:0000256" key="7">
    <source>
        <dbReference type="ARBA" id="ARBA00022801"/>
    </source>
</evidence>
<evidence type="ECO:0000256" key="3">
    <source>
        <dbReference type="ARBA" id="ARBA00012552"/>
    </source>
</evidence>
<dbReference type="HOGENOM" id="CLU_002902_1_4_1"/>
<dbReference type="GO" id="GO:0055087">
    <property type="term" value="C:Ski complex"/>
    <property type="evidence" value="ECO:0007669"/>
    <property type="project" value="EnsemblFungi"/>
</dbReference>
<dbReference type="Pfam" id="PF00271">
    <property type="entry name" value="Helicase_C"/>
    <property type="match status" value="1"/>
</dbReference>
<dbReference type="CDD" id="cd18795">
    <property type="entry name" value="SF2_C_Ski2"/>
    <property type="match status" value="1"/>
</dbReference>
<protein>
    <recommendedName>
        <fullName evidence="3">RNA helicase</fullName>
        <ecNumber evidence="3">3.6.4.13</ecNumber>
    </recommendedName>
</protein>
<evidence type="ECO:0000259" key="12">
    <source>
        <dbReference type="PROSITE" id="PS51192"/>
    </source>
</evidence>
<dbReference type="Pfam" id="PF17911">
    <property type="entry name" value="Ski2_N"/>
    <property type="match status" value="1"/>
</dbReference>
<comment type="similarity">
    <text evidence="2">Belongs to the helicase family. SKI2 subfamily.</text>
</comment>
<feature type="domain" description="Helicase C-terminal" evidence="13">
    <location>
        <begin position="638"/>
        <end position="826"/>
    </location>
</feature>
<evidence type="ECO:0000313" key="14">
    <source>
        <dbReference type="EMBL" id="CCD27125.1"/>
    </source>
</evidence>
<evidence type="ECO:0000256" key="11">
    <source>
        <dbReference type="SAM" id="MobiDB-lite"/>
    </source>
</evidence>
<dbReference type="Gene3D" id="2.30.30.1160">
    <property type="match status" value="1"/>
</dbReference>
<dbReference type="FunFam" id="1.10.3380.30:FF:000004">
    <property type="entry name" value="Superkiller viralicidic activity 2-like 2"/>
    <property type="match status" value="1"/>
</dbReference>
<dbReference type="Pfam" id="PF08148">
    <property type="entry name" value="DSHCT"/>
    <property type="match status" value="1"/>
</dbReference>
<dbReference type="OMA" id="DHVNIIM"/>
<dbReference type="Proteomes" id="UP000000689">
    <property type="component" value="Chromosome 10"/>
</dbReference>
<dbReference type="InterPro" id="IPR001650">
    <property type="entry name" value="Helicase_C-like"/>
</dbReference>
<dbReference type="InterPro" id="IPR016438">
    <property type="entry name" value="SKI2-like"/>
</dbReference>
<dbReference type="Pfam" id="PF00270">
    <property type="entry name" value="DEAD"/>
    <property type="match status" value="1"/>
</dbReference>
<dbReference type="EMBL" id="HE580276">
    <property type="protein sequence ID" value="CCD27125.1"/>
    <property type="molecule type" value="Genomic_DNA"/>
</dbReference>
<reference evidence="14 15" key="1">
    <citation type="journal article" date="2011" name="Proc. Natl. Acad. Sci. U.S.A.">
        <title>Evolutionary erosion of yeast sex chromosomes by mating-type switching accidents.</title>
        <authorList>
            <person name="Gordon J.L."/>
            <person name="Armisen D."/>
            <person name="Proux-Wera E."/>
            <person name="Oheigeartaigh S.S."/>
            <person name="Byrne K.P."/>
            <person name="Wolfe K.H."/>
        </authorList>
    </citation>
    <scope>NUCLEOTIDE SEQUENCE [LARGE SCALE GENOMIC DNA]</scope>
    <source>
        <strain evidence="15">ATCC 10597 / BCRC 20456 / CBS 421 / NBRC 0211 / NRRL Y-12639</strain>
    </source>
</reference>
<dbReference type="InterPro" id="IPR048392">
    <property type="entry name" value="MTR4-like_stalk"/>
</dbReference>
<dbReference type="FunFam" id="1.10.3380.30:FF:000001">
    <property type="entry name" value="Ski2 ATP-dependent RNA helicase"/>
    <property type="match status" value="1"/>
</dbReference>
<evidence type="ECO:0000256" key="2">
    <source>
        <dbReference type="ARBA" id="ARBA00010140"/>
    </source>
</evidence>
<dbReference type="EC" id="3.6.4.13" evidence="3"/>
<evidence type="ECO:0000256" key="1">
    <source>
        <dbReference type="ARBA" id="ARBA00004496"/>
    </source>
</evidence>
<evidence type="ECO:0000256" key="9">
    <source>
        <dbReference type="ARBA" id="ARBA00022840"/>
    </source>
</evidence>
<dbReference type="PANTHER" id="PTHR12131">
    <property type="entry name" value="ATP-DEPENDENT RNA AND DNA HELICASE"/>
    <property type="match status" value="1"/>
</dbReference>
<dbReference type="GO" id="GO:0070478">
    <property type="term" value="P:nuclear-transcribed mRNA catabolic process, 3'-5' exonucleolytic nonsense-mediated decay"/>
    <property type="evidence" value="ECO:0007669"/>
    <property type="project" value="EnsemblFungi"/>
</dbReference>
<organism evidence="14 15">
    <name type="scientific">Naumovozyma dairenensis (strain ATCC 10597 / BCRC 20456 / CBS 421 / NBRC 0211 / NRRL Y-12639)</name>
    <name type="common">Saccharomyces dairenensis</name>
    <dbReference type="NCBI Taxonomy" id="1071378"/>
    <lineage>
        <taxon>Eukaryota</taxon>
        <taxon>Fungi</taxon>
        <taxon>Dikarya</taxon>
        <taxon>Ascomycota</taxon>
        <taxon>Saccharomycotina</taxon>
        <taxon>Saccharomycetes</taxon>
        <taxon>Saccharomycetales</taxon>
        <taxon>Saccharomycetaceae</taxon>
        <taxon>Naumovozyma</taxon>
    </lineage>
</organism>
<dbReference type="InterPro" id="IPR014001">
    <property type="entry name" value="Helicase_ATP-bd"/>
</dbReference>
<dbReference type="InterPro" id="IPR012961">
    <property type="entry name" value="Ski2/MTR4_C"/>
</dbReference>
<dbReference type="PROSITE" id="PS51192">
    <property type="entry name" value="HELICASE_ATP_BIND_1"/>
    <property type="match status" value="1"/>
</dbReference>
<evidence type="ECO:0000256" key="4">
    <source>
        <dbReference type="ARBA" id="ARBA00022490"/>
    </source>
</evidence>
<dbReference type="GO" id="GO:0003723">
    <property type="term" value="F:RNA binding"/>
    <property type="evidence" value="ECO:0007669"/>
    <property type="project" value="UniProtKB-KW"/>
</dbReference>
<dbReference type="InterPro" id="IPR040801">
    <property type="entry name" value="Ski2_N"/>
</dbReference>
<comment type="subcellular location">
    <subcellularLocation>
        <location evidence="1">Cytoplasm</location>
    </subcellularLocation>
</comment>